<dbReference type="STRING" id="66851.MBORA_11150"/>
<feature type="domain" description="Pyridoxamine 5'-phosphate oxidase N-terminal" evidence="1">
    <location>
        <begin position="29"/>
        <end position="141"/>
    </location>
</feature>
<name>A0A166AWI2_METOA</name>
<dbReference type="Pfam" id="PF01243">
    <property type="entry name" value="PNPOx_N"/>
    <property type="match status" value="1"/>
</dbReference>
<dbReference type="EMBL" id="LWMU01000068">
    <property type="protein sequence ID" value="KZX12556.1"/>
    <property type="molecule type" value="Genomic_DNA"/>
</dbReference>
<dbReference type="SUPFAM" id="SSF50475">
    <property type="entry name" value="FMN-binding split barrel"/>
    <property type="match status" value="1"/>
</dbReference>
<protein>
    <submittedName>
        <fullName evidence="2">Pyridoxamine 5'-phosphate oxidase</fullName>
    </submittedName>
</protein>
<dbReference type="Proteomes" id="UP000077428">
    <property type="component" value="Unassembled WGS sequence"/>
</dbReference>
<evidence type="ECO:0000313" key="3">
    <source>
        <dbReference type="Proteomes" id="UP000077428"/>
    </source>
</evidence>
<organism evidence="2 3">
    <name type="scientific">Methanobrevibacter oralis</name>
    <dbReference type="NCBI Taxonomy" id="66851"/>
    <lineage>
        <taxon>Archaea</taxon>
        <taxon>Methanobacteriati</taxon>
        <taxon>Methanobacteriota</taxon>
        <taxon>Methanomada group</taxon>
        <taxon>Methanobacteria</taxon>
        <taxon>Methanobacteriales</taxon>
        <taxon>Methanobacteriaceae</taxon>
        <taxon>Methanobrevibacter</taxon>
    </lineage>
</organism>
<dbReference type="InterPro" id="IPR011576">
    <property type="entry name" value="Pyridox_Oxase_N"/>
</dbReference>
<dbReference type="InterPro" id="IPR012349">
    <property type="entry name" value="Split_barrel_FMN-bd"/>
</dbReference>
<sequence length="159" mass="18012">MIIKYNKLEGISILICLKTLSMGDIIMNEVIDFLTENPQLYLATLGLDGNAKVRPILYYFEENEKPYFCTSNQKPMFKELDANANCEMTTATPEFSWIRISGKIEFVDDLDIKQKIIDANELVKALYQTADNPTFEAFTISGEAIIADFSGEPAKTYKI</sequence>
<keyword evidence="3" id="KW-1185">Reference proteome</keyword>
<proteinExistence type="predicted"/>
<dbReference type="Gene3D" id="2.30.110.10">
    <property type="entry name" value="Electron Transport, Fmn-binding Protein, Chain A"/>
    <property type="match status" value="1"/>
</dbReference>
<dbReference type="AlphaFoldDB" id="A0A166AWI2"/>
<comment type="caution">
    <text evidence="2">The sequence shown here is derived from an EMBL/GenBank/DDBJ whole genome shotgun (WGS) entry which is preliminary data.</text>
</comment>
<gene>
    <name evidence="2" type="ORF">MBORA_11150</name>
</gene>
<evidence type="ECO:0000313" key="2">
    <source>
        <dbReference type="EMBL" id="KZX12556.1"/>
    </source>
</evidence>
<reference evidence="3" key="1">
    <citation type="journal article" date="2016" name="Genome Announc.">
        <title>Draft Genome Sequences of Methanobrevibacter curvatus DSM11111, Methanobrevibacter cuticularis DSM11139, Methanobrevibacter filiformis DSM11501, and Methanobrevibacter oralis DSM7256.</title>
        <authorList>
            <person name="Poehlein A."/>
            <person name="Seedorf H."/>
        </authorList>
    </citation>
    <scope>NUCLEOTIDE SEQUENCE [LARGE SCALE GENOMIC DNA]</scope>
    <source>
        <strain evidence="3">DSM 7256 / JCM 30027 / ZR</strain>
    </source>
</reference>
<dbReference type="PATRIC" id="fig|66851.6.peg.1219"/>
<evidence type="ECO:0000259" key="1">
    <source>
        <dbReference type="Pfam" id="PF01243"/>
    </source>
</evidence>
<accession>A0A166AWI2</accession>